<name>A0ABN4N5S1_9GAMM</name>
<reference evidence="1 2" key="1">
    <citation type="submission" date="2016-03" db="EMBL/GenBank/DDBJ databases">
        <title>Genome sequencing of Psychrobacter alimentarius PAMC 27889.</title>
        <authorList>
            <person name="Lee J."/>
            <person name="Kim O.-S."/>
        </authorList>
    </citation>
    <scope>NUCLEOTIDE SEQUENCE [LARGE SCALE GENOMIC DNA]</scope>
    <source>
        <strain evidence="1 2">PAMC 27889</strain>
    </source>
</reference>
<dbReference type="RefSeq" id="WP_062844038.1">
    <property type="nucleotide sequence ID" value="NZ_CP014945.1"/>
</dbReference>
<dbReference type="GeneID" id="33058530"/>
<proteinExistence type="predicted"/>
<gene>
    <name evidence="1" type="ORF">A3K91_0712</name>
</gene>
<keyword evidence="2" id="KW-1185">Reference proteome</keyword>
<evidence type="ECO:0000313" key="2">
    <source>
        <dbReference type="Proteomes" id="UP000076104"/>
    </source>
</evidence>
<dbReference type="Proteomes" id="UP000076104">
    <property type="component" value="Chromosome"/>
</dbReference>
<protein>
    <recommendedName>
        <fullName evidence="3">5-bromo-4-chloroindolyl phosphate hydrolysis protein</fullName>
    </recommendedName>
</protein>
<evidence type="ECO:0000313" key="1">
    <source>
        <dbReference type="EMBL" id="AMT96334.1"/>
    </source>
</evidence>
<organism evidence="1 2">
    <name type="scientific">Psychrobacter alimentarius</name>
    <dbReference type="NCBI Taxonomy" id="261164"/>
    <lineage>
        <taxon>Bacteria</taxon>
        <taxon>Pseudomonadati</taxon>
        <taxon>Pseudomonadota</taxon>
        <taxon>Gammaproteobacteria</taxon>
        <taxon>Moraxellales</taxon>
        <taxon>Moraxellaceae</taxon>
        <taxon>Psychrobacter</taxon>
    </lineage>
</organism>
<accession>A0ABN4N5S1</accession>
<sequence length="185" mass="21660">MSIIIGIGVVTTITTLYLGKKCWHAFHKAVGISPGVLTYQDYHAPLSLTTLNWQQLNLNKKHLESLSEQELRQLQRIDEKVHHYQAYQQELQAQHRTPAVNESQFVLHKMLHTRLPEVLASYYQLTHMHKNAKTMNGEKRVEAGELLQKVLDNIEQRLDTLLEQMEMRHLQDLRVMNQYLDSHDN</sequence>
<dbReference type="EMBL" id="CP014945">
    <property type="protein sequence ID" value="AMT96334.1"/>
    <property type="molecule type" value="Genomic_DNA"/>
</dbReference>
<evidence type="ECO:0008006" key="3">
    <source>
        <dbReference type="Google" id="ProtNLM"/>
    </source>
</evidence>